<dbReference type="Proteomes" id="UP000425916">
    <property type="component" value="Chromosome"/>
</dbReference>
<dbReference type="OrthoDB" id="121656at2"/>
<evidence type="ECO:0000256" key="7">
    <source>
        <dbReference type="ARBA" id="ARBA00023016"/>
    </source>
</evidence>
<sequence>MSNLPHITGPELIRALQRLGFYVARRKGSHNFLPHVEDPTRVAVVATHNGETIPPGTLTAILRTAKITVEELRKYI</sequence>
<keyword evidence="5" id="KW-0378">Hydrolase</keyword>
<dbReference type="RefSeq" id="WP_156273349.1">
    <property type="nucleotide sequence ID" value="NZ_CP046244.1"/>
</dbReference>
<evidence type="ECO:0000256" key="4">
    <source>
        <dbReference type="ARBA" id="ARBA00022759"/>
    </source>
</evidence>
<evidence type="ECO:0000256" key="6">
    <source>
        <dbReference type="ARBA" id="ARBA00022884"/>
    </source>
</evidence>
<evidence type="ECO:0000256" key="1">
    <source>
        <dbReference type="ARBA" id="ARBA00006620"/>
    </source>
</evidence>
<dbReference type="EMBL" id="CP046244">
    <property type="protein sequence ID" value="QGP92543.1"/>
    <property type="molecule type" value="Genomic_DNA"/>
</dbReference>
<evidence type="ECO:0000313" key="9">
    <source>
        <dbReference type="Proteomes" id="UP000425916"/>
    </source>
</evidence>
<evidence type="ECO:0000256" key="5">
    <source>
        <dbReference type="ARBA" id="ARBA00022801"/>
    </source>
</evidence>
<dbReference type="Pfam" id="PF07927">
    <property type="entry name" value="HicA_toxin"/>
    <property type="match status" value="1"/>
</dbReference>
<dbReference type="GO" id="GO:0004519">
    <property type="term" value="F:endonuclease activity"/>
    <property type="evidence" value="ECO:0007669"/>
    <property type="project" value="UniProtKB-KW"/>
</dbReference>
<dbReference type="AlphaFoldDB" id="A0A6I5ZRB5"/>
<accession>A0A6I5ZRB5</accession>
<dbReference type="Gene3D" id="3.30.920.30">
    <property type="entry name" value="Hypothetical protein"/>
    <property type="match status" value="1"/>
</dbReference>
<reference evidence="8 9" key="1">
    <citation type="submission" date="2019-11" db="EMBL/GenBank/DDBJ databases">
        <title>Genome sequence of Moorella glycerini DSM11254.</title>
        <authorList>
            <person name="Poehlein A."/>
            <person name="Boeer T."/>
            <person name="Daniel R."/>
        </authorList>
    </citation>
    <scope>NUCLEOTIDE SEQUENCE [LARGE SCALE GENOMIC DNA]</scope>
    <source>
        <strain evidence="8 9">DSM 11254</strain>
    </source>
</reference>
<keyword evidence="2" id="KW-1277">Toxin-antitoxin system</keyword>
<evidence type="ECO:0000256" key="2">
    <source>
        <dbReference type="ARBA" id="ARBA00022649"/>
    </source>
</evidence>
<keyword evidence="9" id="KW-1185">Reference proteome</keyword>
<protein>
    <submittedName>
        <fullName evidence="8">HicA toxin of bacterial toxin-antitoxin</fullName>
    </submittedName>
</protein>
<keyword evidence="7" id="KW-0346">Stress response</keyword>
<keyword evidence="3" id="KW-0540">Nuclease</keyword>
<evidence type="ECO:0000313" key="8">
    <source>
        <dbReference type="EMBL" id="QGP92543.1"/>
    </source>
</evidence>
<dbReference type="InterPro" id="IPR012933">
    <property type="entry name" value="HicA_mRNA_interferase"/>
</dbReference>
<comment type="similarity">
    <text evidence="1">Belongs to the HicA mRNA interferase family.</text>
</comment>
<evidence type="ECO:0000256" key="3">
    <source>
        <dbReference type="ARBA" id="ARBA00022722"/>
    </source>
</evidence>
<proteinExistence type="inferred from homology"/>
<dbReference type="GO" id="GO:0003729">
    <property type="term" value="F:mRNA binding"/>
    <property type="evidence" value="ECO:0007669"/>
    <property type="project" value="InterPro"/>
</dbReference>
<keyword evidence="6" id="KW-0694">RNA-binding</keyword>
<dbReference type="GO" id="GO:0016787">
    <property type="term" value="F:hydrolase activity"/>
    <property type="evidence" value="ECO:0007669"/>
    <property type="project" value="UniProtKB-KW"/>
</dbReference>
<name>A0A6I5ZRB5_9FIRM</name>
<dbReference type="SUPFAM" id="SSF54786">
    <property type="entry name" value="YcfA/nrd intein domain"/>
    <property type="match status" value="1"/>
</dbReference>
<gene>
    <name evidence="8" type="ORF">MGLY_19260</name>
</gene>
<keyword evidence="4" id="KW-0255">Endonuclease</keyword>
<dbReference type="InterPro" id="IPR038570">
    <property type="entry name" value="HicA_sf"/>
</dbReference>
<organism evidence="8 9">
    <name type="scientific">Neomoorella glycerini</name>
    <dbReference type="NCBI Taxonomy" id="55779"/>
    <lineage>
        <taxon>Bacteria</taxon>
        <taxon>Bacillati</taxon>
        <taxon>Bacillota</taxon>
        <taxon>Clostridia</taxon>
        <taxon>Neomoorellales</taxon>
        <taxon>Neomoorellaceae</taxon>
        <taxon>Neomoorella</taxon>
    </lineage>
</organism>